<feature type="transmembrane region" description="Helical" evidence="5">
    <location>
        <begin position="98"/>
        <end position="120"/>
    </location>
</feature>
<proteinExistence type="predicted"/>
<feature type="transmembrane region" description="Helical" evidence="5">
    <location>
        <begin position="37"/>
        <end position="55"/>
    </location>
</feature>
<gene>
    <name evidence="6" type="ORF">MTR65_06220</name>
</gene>
<evidence type="ECO:0000256" key="2">
    <source>
        <dbReference type="ARBA" id="ARBA00022692"/>
    </source>
</evidence>
<keyword evidence="7" id="KW-1185">Reference proteome</keyword>
<keyword evidence="4 5" id="KW-0472">Membrane</keyword>
<comment type="caution">
    <text evidence="6">The sequence shown here is derived from an EMBL/GenBank/DDBJ whole genome shotgun (WGS) entry which is preliminary data.</text>
</comment>
<evidence type="ECO:0000313" key="7">
    <source>
        <dbReference type="Proteomes" id="UP001162802"/>
    </source>
</evidence>
<feature type="transmembrane region" description="Helical" evidence="5">
    <location>
        <begin position="150"/>
        <end position="173"/>
    </location>
</feature>
<comment type="subcellular location">
    <subcellularLocation>
        <location evidence="1">Membrane</location>
        <topology evidence="1">Multi-pass membrane protein</topology>
    </subcellularLocation>
</comment>
<feature type="transmembrane region" description="Helical" evidence="5">
    <location>
        <begin position="67"/>
        <end position="86"/>
    </location>
</feature>
<dbReference type="Pfam" id="PF04172">
    <property type="entry name" value="LrgB"/>
    <property type="match status" value="1"/>
</dbReference>
<keyword evidence="3 5" id="KW-1133">Transmembrane helix</keyword>
<keyword evidence="2 5" id="KW-0812">Transmembrane</keyword>
<dbReference type="EMBL" id="JALHAT010000006">
    <property type="protein sequence ID" value="MCJ1960266.1"/>
    <property type="molecule type" value="Genomic_DNA"/>
</dbReference>
<dbReference type="RefSeq" id="WP_243798224.1">
    <property type="nucleotide sequence ID" value="NZ_JALHAT010000006.1"/>
</dbReference>
<dbReference type="InterPro" id="IPR007300">
    <property type="entry name" value="CidB/LrgB"/>
</dbReference>
<dbReference type="Proteomes" id="UP001162802">
    <property type="component" value="Unassembled WGS sequence"/>
</dbReference>
<organism evidence="6 7">
    <name type="scientific">Novosphingobium mangrovi</name>
    <name type="common">ex Hu et al. 2023</name>
    <dbReference type="NCBI Taxonomy" id="2930094"/>
    <lineage>
        <taxon>Bacteria</taxon>
        <taxon>Pseudomonadati</taxon>
        <taxon>Pseudomonadota</taxon>
        <taxon>Alphaproteobacteria</taxon>
        <taxon>Sphingomonadales</taxon>
        <taxon>Sphingomonadaceae</taxon>
        <taxon>Novosphingobium</taxon>
    </lineage>
</organism>
<protein>
    <submittedName>
        <fullName evidence="6">LrgB family protein</fullName>
    </submittedName>
</protein>
<evidence type="ECO:0000256" key="1">
    <source>
        <dbReference type="ARBA" id="ARBA00004141"/>
    </source>
</evidence>
<reference evidence="6" key="1">
    <citation type="submission" date="2022-03" db="EMBL/GenBank/DDBJ databases">
        <title>Identification of a novel bacterium isolated from mangrove sediments.</title>
        <authorList>
            <person name="Pan X."/>
        </authorList>
    </citation>
    <scope>NUCLEOTIDE SEQUENCE</scope>
    <source>
        <strain evidence="6">B2637</strain>
    </source>
</reference>
<evidence type="ECO:0000313" key="6">
    <source>
        <dbReference type="EMBL" id="MCJ1960266.1"/>
    </source>
</evidence>
<evidence type="ECO:0000256" key="3">
    <source>
        <dbReference type="ARBA" id="ARBA00022989"/>
    </source>
</evidence>
<evidence type="ECO:0000256" key="4">
    <source>
        <dbReference type="ARBA" id="ARBA00023136"/>
    </source>
</evidence>
<name>A0ABT0AAS1_9SPHN</name>
<dbReference type="PANTHER" id="PTHR30249:SF0">
    <property type="entry name" value="PLASTIDAL GLYCOLATE_GLYCERATE TRANSLOCATOR 1, CHLOROPLASTIC"/>
    <property type="match status" value="1"/>
</dbReference>
<feature type="transmembrane region" description="Helical" evidence="5">
    <location>
        <begin position="209"/>
        <end position="232"/>
    </location>
</feature>
<feature type="transmembrane region" description="Helical" evidence="5">
    <location>
        <begin position="6"/>
        <end position="25"/>
    </location>
</feature>
<evidence type="ECO:0000256" key="5">
    <source>
        <dbReference type="SAM" id="Phobius"/>
    </source>
</evidence>
<dbReference type="PANTHER" id="PTHR30249">
    <property type="entry name" value="PUTATIVE SEROTONIN TRANSPORTER"/>
    <property type="match status" value="1"/>
</dbReference>
<accession>A0ABT0AAS1</accession>
<sequence length="233" mass="24042">MSALTGLLATPLLWLAATLGVFEIFERLSQRSGRHPLCHPVLWTTPVLIALLWATGTSYADYQADTFLLSFLLGPAVVGLAVPIWAQRERIARLAVPIVLSLAAGAVTSIVSAVGILSLFGAPADILASIAPRATTTPVSMAIAQQLGGVPALAACIVLFAGIVGAMTATPLLNAMKFDDYRPRGFALGVSAHGFGAARAFQVSETAGAFASLGMALNAVMTAALLSLLAIFL</sequence>